<feature type="region of interest" description="Disordered" evidence="1">
    <location>
        <begin position="1"/>
        <end position="28"/>
    </location>
</feature>
<gene>
    <name evidence="2" type="ORF">HPP92_025753</name>
</gene>
<proteinExistence type="predicted"/>
<dbReference type="Proteomes" id="UP000639772">
    <property type="component" value="Unassembled WGS sequence"/>
</dbReference>
<protein>
    <submittedName>
        <fullName evidence="2">Uncharacterized protein</fullName>
    </submittedName>
</protein>
<accession>A0A835U9A5</accession>
<dbReference type="OrthoDB" id="689706at2759"/>
<dbReference type="PANTHER" id="PTHR33168">
    <property type="entry name" value="STRESS INDUCED PROTEIN-RELATED"/>
    <property type="match status" value="1"/>
</dbReference>
<organism evidence="2 3">
    <name type="scientific">Vanilla planifolia</name>
    <name type="common">Vanilla</name>
    <dbReference type="NCBI Taxonomy" id="51239"/>
    <lineage>
        <taxon>Eukaryota</taxon>
        <taxon>Viridiplantae</taxon>
        <taxon>Streptophyta</taxon>
        <taxon>Embryophyta</taxon>
        <taxon>Tracheophyta</taxon>
        <taxon>Spermatophyta</taxon>
        <taxon>Magnoliopsida</taxon>
        <taxon>Liliopsida</taxon>
        <taxon>Asparagales</taxon>
        <taxon>Orchidaceae</taxon>
        <taxon>Vanilloideae</taxon>
        <taxon>Vanilleae</taxon>
        <taxon>Vanilla</taxon>
    </lineage>
</organism>
<evidence type="ECO:0000313" key="2">
    <source>
        <dbReference type="EMBL" id="KAG0454449.1"/>
    </source>
</evidence>
<dbReference type="EMBL" id="JADCNM010000014">
    <property type="protein sequence ID" value="KAG0454449.1"/>
    <property type="molecule type" value="Genomic_DNA"/>
</dbReference>
<comment type="caution">
    <text evidence="2">The sequence shown here is derived from an EMBL/GenBank/DDBJ whole genome shotgun (WGS) entry which is preliminary data.</text>
</comment>
<name>A0A835U9A5_VANPL</name>
<reference evidence="2 3" key="1">
    <citation type="journal article" date="2020" name="Nat. Food">
        <title>A phased Vanilla planifolia genome enables genetic improvement of flavour and production.</title>
        <authorList>
            <person name="Hasing T."/>
            <person name="Tang H."/>
            <person name="Brym M."/>
            <person name="Khazi F."/>
            <person name="Huang T."/>
            <person name="Chambers A.H."/>
        </authorList>
    </citation>
    <scope>NUCLEOTIDE SEQUENCE [LARGE SCALE GENOMIC DNA]</scope>
    <source>
        <tissue evidence="2">Leaf</tissue>
    </source>
</reference>
<evidence type="ECO:0000313" key="3">
    <source>
        <dbReference type="Proteomes" id="UP000639772"/>
    </source>
</evidence>
<sequence length="119" mass="14243">MGRFAPLGERQEEQQEDEELGEHDEIRSEGPSCWGRLLSWRRKWRWWRRRRRRTAARWRTSFMRREISFNYDPLSYAKNFDDDALGDGHVDGEEEDRLHCGFSARFAVVRPPSAVMGQI</sequence>
<evidence type="ECO:0000256" key="1">
    <source>
        <dbReference type="SAM" id="MobiDB-lite"/>
    </source>
</evidence>
<dbReference type="AlphaFoldDB" id="A0A835U9A5"/>